<dbReference type="EMBL" id="WSZK01000015">
    <property type="protein sequence ID" value="MWG34835.1"/>
    <property type="molecule type" value="Genomic_DNA"/>
</dbReference>
<reference evidence="1 2" key="1">
    <citation type="submission" date="2019-12" db="EMBL/GenBank/DDBJ databases">
        <title>Halocatena pleomorpha gen. nov. sp. nov., an extremely halophilic archaeon of family Halobacteriaceae isolated from saltpan soil.</title>
        <authorList>
            <person name="Pal Y."/>
            <person name="Verma A."/>
            <person name="Krishnamurthi S."/>
            <person name="Kumar P."/>
        </authorList>
    </citation>
    <scope>NUCLEOTIDE SEQUENCE [LARGE SCALE GENOMIC DNA]</scope>
    <source>
        <strain evidence="1 2">JCM 16495</strain>
    </source>
</reference>
<dbReference type="RefSeq" id="WP_158204473.1">
    <property type="nucleotide sequence ID" value="NZ_WSZK01000015.1"/>
</dbReference>
<name>A0A6B0GRY4_9EURY</name>
<dbReference type="AlphaFoldDB" id="A0A6B0GRY4"/>
<comment type="caution">
    <text evidence="1">The sequence shown here is derived from an EMBL/GenBank/DDBJ whole genome shotgun (WGS) entry which is preliminary data.</text>
</comment>
<protein>
    <submittedName>
        <fullName evidence="1">Uncharacterized protein</fullName>
    </submittedName>
</protein>
<evidence type="ECO:0000313" key="1">
    <source>
        <dbReference type="EMBL" id="MWG34835.1"/>
    </source>
</evidence>
<dbReference type="Proteomes" id="UP000451471">
    <property type="component" value="Unassembled WGS sequence"/>
</dbReference>
<keyword evidence="2" id="KW-1185">Reference proteome</keyword>
<organism evidence="1 2">
    <name type="scientific">Halomarina oriensis</name>
    <dbReference type="NCBI Taxonomy" id="671145"/>
    <lineage>
        <taxon>Archaea</taxon>
        <taxon>Methanobacteriati</taxon>
        <taxon>Methanobacteriota</taxon>
        <taxon>Stenosarchaea group</taxon>
        <taxon>Halobacteria</taxon>
        <taxon>Halobacteriales</taxon>
        <taxon>Natronomonadaceae</taxon>
        <taxon>Halomarina</taxon>
    </lineage>
</organism>
<accession>A0A6B0GRY4</accession>
<evidence type="ECO:0000313" key="2">
    <source>
        <dbReference type="Proteomes" id="UP000451471"/>
    </source>
</evidence>
<gene>
    <name evidence="1" type="ORF">GQS65_10075</name>
</gene>
<proteinExistence type="predicted"/>
<sequence>MDNVSTSPAFECEHCGRDDFDTKHQMWGHFAQCGEFWFDQLTWSQQLRRSPGRAIGESSPVRYLDERAELLAFGSGFTLGAAAAHDEALQREAIAAIGMAVAAALLPTLVSRAPLGPTLAPDRRKRLREHPEQFAGGAALGYVLAFAALYSEVFTP</sequence>